<dbReference type="AlphaFoldDB" id="A0A4V2M1X7"/>
<evidence type="ECO:0008006" key="3">
    <source>
        <dbReference type="Google" id="ProtNLM"/>
    </source>
</evidence>
<dbReference type="OrthoDB" id="5178799at2"/>
<dbReference type="Proteomes" id="UP000292695">
    <property type="component" value="Unassembled WGS sequence"/>
</dbReference>
<organism evidence="1 2">
    <name type="scientific">Kribbella sindirgiensis</name>
    <dbReference type="NCBI Taxonomy" id="1124744"/>
    <lineage>
        <taxon>Bacteria</taxon>
        <taxon>Bacillati</taxon>
        <taxon>Actinomycetota</taxon>
        <taxon>Actinomycetes</taxon>
        <taxon>Propionibacteriales</taxon>
        <taxon>Kribbellaceae</taxon>
        <taxon>Kribbella</taxon>
    </lineage>
</organism>
<sequence length="271" mass="29875">MANYIIFEGFRMDARTRDMLVELRRICEAPVRITQGGFNKGGVTASAGTHDGGGALDIRAKDLTTAERKEVVRRARQVGFAAWLRTPAQANWPYHVHMIAVGCDSLSAGAEKQVVAYHNGKNGLKNNRADDGDRLYADNTWESYQAQLAALKPPKDAPPAKVATGPRVSLKLIAYAANGGYFRSGQIIARNEATRVAHWLLDDQKIVTARDVRVWEAFVRQGNWRSAGLQYTGMVEKFQAHYGLAVDGDVGPITKAKFSQLLTQDNYRVVA</sequence>
<name>A0A4V2M1X7_9ACTN</name>
<reference evidence="1 2" key="1">
    <citation type="submission" date="2019-02" db="EMBL/GenBank/DDBJ databases">
        <title>Kribbella capetownensis sp. nov. and Kribbella speibonae sp. nov., isolated from soil.</title>
        <authorList>
            <person name="Curtis S.M."/>
            <person name="Norton I."/>
            <person name="Everest G.J."/>
            <person name="Meyers P.R."/>
        </authorList>
    </citation>
    <scope>NUCLEOTIDE SEQUENCE [LARGE SCALE GENOMIC DNA]</scope>
    <source>
        <strain evidence="1 2">DSM 27082</strain>
    </source>
</reference>
<proteinExistence type="predicted"/>
<dbReference type="EMBL" id="SJKA01000022">
    <property type="protein sequence ID" value="TCC19969.1"/>
    <property type="molecule type" value="Genomic_DNA"/>
</dbReference>
<comment type="caution">
    <text evidence="1">The sequence shown here is derived from an EMBL/GenBank/DDBJ whole genome shotgun (WGS) entry which is preliminary data.</text>
</comment>
<accession>A0A4V2M1X7</accession>
<evidence type="ECO:0000313" key="2">
    <source>
        <dbReference type="Proteomes" id="UP000292695"/>
    </source>
</evidence>
<protein>
    <recommendedName>
        <fullName evidence="3">Peptidoglycan-binding protein</fullName>
    </recommendedName>
</protein>
<dbReference type="RefSeq" id="WP_131295915.1">
    <property type="nucleotide sequence ID" value="NZ_SJKA01000022.1"/>
</dbReference>
<evidence type="ECO:0000313" key="1">
    <source>
        <dbReference type="EMBL" id="TCC19969.1"/>
    </source>
</evidence>
<gene>
    <name evidence="1" type="ORF">E0H50_37730</name>
</gene>
<keyword evidence="2" id="KW-1185">Reference proteome</keyword>